<dbReference type="Proteomes" id="UP000202282">
    <property type="component" value="Segment"/>
</dbReference>
<keyword evidence="2" id="KW-1185">Reference proteome</keyword>
<protein>
    <submittedName>
        <fullName evidence="1">Uncharacterized protein</fullName>
    </submittedName>
</protein>
<accession>A0A0R6CIV6</accession>
<proteinExistence type="predicted"/>
<reference evidence="1 2" key="1">
    <citation type="journal article" date="2015" name="Genome Announc.">
        <title>Complete Genome Sequence of Citrobacter Phage CVT22 Isolated from the Gut of the Formosan Subterranean Termite, Coptotermes formosanus Shiraki.</title>
        <authorList>
            <person name="Tikhe C.V."/>
            <person name="Martin T.M."/>
            <person name="Gissendanner C.R."/>
            <person name="Husseneder C."/>
        </authorList>
    </citation>
    <scope>NUCLEOTIDE SEQUENCE [LARGE SCALE GENOMIC DNA]</scope>
</reference>
<dbReference type="GeneID" id="26040346"/>
<dbReference type="KEGG" id="vg:26040346"/>
<organism evidence="1 2">
    <name type="scientific">Citrobacter phage CVT22</name>
    <dbReference type="NCBI Taxonomy" id="1622234"/>
    <lineage>
        <taxon>Viruses</taxon>
        <taxon>Duplodnaviria</taxon>
        <taxon>Heunggongvirae</taxon>
        <taxon>Uroviricota</taxon>
        <taxon>Caudoviricetes</taxon>
        <taxon>Zobellviridae</taxon>
        <taxon>Citrovirus</taxon>
        <taxon>Citrovirus coptotermitis</taxon>
    </lineage>
</organism>
<name>A0A0R6CIV6_9CAUD</name>
<dbReference type="EMBL" id="KP774835">
    <property type="protein sequence ID" value="AJT60724.1"/>
    <property type="molecule type" value="Genomic_DNA"/>
</dbReference>
<evidence type="ECO:0000313" key="2">
    <source>
        <dbReference type="Proteomes" id="UP000202282"/>
    </source>
</evidence>
<evidence type="ECO:0000313" key="1">
    <source>
        <dbReference type="EMBL" id="AJT60724.1"/>
    </source>
</evidence>
<sequence>MKRYVFTTQPLKGKKISGKLTKDFESFTKLMSTFPTDRKKNKKVL</sequence>
<dbReference type="RefSeq" id="YP_009168402.1">
    <property type="nucleotide sequence ID" value="NC_027988.2"/>
</dbReference>